<accession>V5XJ44</accession>
<gene>
    <name evidence="1" type="ORF">D174_24075</name>
</gene>
<name>V5XJ44_MYCNE</name>
<reference evidence="1 2" key="1">
    <citation type="journal article" date="2014" name="Genome Announc.">
        <title>Complete Genome Sequence of Sterol-Transforming Mycobacterium neoaurum Strain VKM Ac-1815D.</title>
        <authorList>
            <person name="Shtratnikova V.Y."/>
            <person name="Bragin E.Y."/>
            <person name="Dovbnya D.V."/>
            <person name="Pekov Y.A."/>
            <person name="Schelkunov M.I."/>
            <person name="Strizhov N."/>
            <person name="Ivashina T.V."/>
            <person name="Ashapkin V.V."/>
            <person name="Donova M.V."/>
        </authorList>
    </citation>
    <scope>NUCLEOTIDE SEQUENCE [LARGE SCALE GENOMIC DNA]</scope>
    <source>
        <strain evidence="1 2">VKM Ac-1815D</strain>
    </source>
</reference>
<dbReference type="Proteomes" id="UP000018763">
    <property type="component" value="Chromosome"/>
</dbReference>
<evidence type="ECO:0000313" key="2">
    <source>
        <dbReference type="Proteomes" id="UP000018763"/>
    </source>
</evidence>
<dbReference type="AlphaFoldDB" id="V5XJ44"/>
<dbReference type="HOGENOM" id="CLU_2845146_0_0_11"/>
<organism evidence="1 2">
    <name type="scientific">Mycolicibacterium neoaurum VKM Ac-1815D</name>
    <dbReference type="NCBI Taxonomy" id="700508"/>
    <lineage>
        <taxon>Bacteria</taxon>
        <taxon>Bacillati</taxon>
        <taxon>Actinomycetota</taxon>
        <taxon>Actinomycetes</taxon>
        <taxon>Mycobacteriales</taxon>
        <taxon>Mycobacteriaceae</taxon>
        <taxon>Mycolicibacterium</taxon>
    </lineage>
</organism>
<dbReference type="KEGG" id="mne:D174_24075"/>
<keyword evidence="2" id="KW-1185">Reference proteome</keyword>
<protein>
    <submittedName>
        <fullName evidence="1">Uncharacterized protein</fullName>
    </submittedName>
</protein>
<proteinExistence type="predicted"/>
<sequence length="65" mass="7153">MFGQILLAGGYRVGFHHGIVLVIEIEQVGRYPDTHRITFAAVTVDFYVHVNLLALRARAVCPCAG</sequence>
<evidence type="ECO:0000313" key="1">
    <source>
        <dbReference type="EMBL" id="AHC28077.1"/>
    </source>
</evidence>
<dbReference type="EMBL" id="CP006936">
    <property type="protein sequence ID" value="AHC28077.1"/>
    <property type="molecule type" value="Genomic_DNA"/>
</dbReference>